<keyword evidence="3" id="KW-0328">Glycosyltransferase</keyword>
<dbReference type="Gene3D" id="1.10.286.20">
    <property type="match status" value="1"/>
</dbReference>
<dbReference type="Gene3D" id="1.10.8.10">
    <property type="entry name" value="DNA helicase RuvA subunit, C-terminal domain"/>
    <property type="match status" value="1"/>
</dbReference>
<evidence type="ECO:0000259" key="13">
    <source>
        <dbReference type="Pfam" id="PF23452"/>
    </source>
</evidence>
<evidence type="ECO:0000256" key="11">
    <source>
        <dbReference type="SAM" id="SignalP"/>
    </source>
</evidence>
<dbReference type="InterPro" id="IPR036402">
    <property type="entry name" value="EF-Ts_dimer_sf"/>
</dbReference>
<dbReference type="EMBL" id="QOKY01000169">
    <property type="protein sequence ID" value="RMZ55269.1"/>
    <property type="molecule type" value="Genomic_DNA"/>
</dbReference>
<dbReference type="InterPro" id="IPR009060">
    <property type="entry name" value="UBA-like_sf"/>
</dbReference>
<evidence type="ECO:0000256" key="3">
    <source>
        <dbReference type="ARBA" id="ARBA00022676"/>
    </source>
</evidence>
<evidence type="ECO:0000256" key="7">
    <source>
        <dbReference type="ARBA" id="ARBA00022917"/>
    </source>
</evidence>
<feature type="domain" description="Hydroxyproline O-arabinosyltransferase-like" evidence="13">
    <location>
        <begin position="494"/>
        <end position="686"/>
    </location>
</feature>
<dbReference type="Proteomes" id="UP000279271">
    <property type="component" value="Unassembled WGS sequence"/>
</dbReference>
<evidence type="ECO:0000256" key="2">
    <source>
        <dbReference type="ARBA" id="ARBA00005532"/>
    </source>
</evidence>
<dbReference type="InterPro" id="IPR014039">
    <property type="entry name" value="Transl_elong_EFTs/EF1B_dimer"/>
</dbReference>
<proteinExistence type="inferred from homology"/>
<feature type="domain" description="Hydroxyproline O-arabinosyltransferase-like" evidence="13">
    <location>
        <begin position="809"/>
        <end position="926"/>
    </location>
</feature>
<feature type="domain" description="Hydroxyproline O-arabinosyltransferase-like" evidence="13">
    <location>
        <begin position="932"/>
        <end position="1041"/>
    </location>
</feature>
<dbReference type="NCBIfam" id="TIGR00116">
    <property type="entry name" value="tsf"/>
    <property type="match status" value="1"/>
</dbReference>
<feature type="domain" description="Hydroxyproline O-arabinosyltransferase-like" evidence="13">
    <location>
        <begin position="106"/>
        <end position="139"/>
    </location>
</feature>
<dbReference type="Pfam" id="PF23452">
    <property type="entry name" value="HPAT"/>
    <property type="match status" value="5"/>
</dbReference>
<comment type="caution">
    <text evidence="14">The sequence shown here is derived from an EMBL/GenBank/DDBJ whole genome shotgun (WGS) entry which is preliminary data.</text>
</comment>
<keyword evidence="6" id="KW-0251">Elongation factor</keyword>
<evidence type="ECO:0000259" key="12">
    <source>
        <dbReference type="Pfam" id="PF00889"/>
    </source>
</evidence>
<dbReference type="GO" id="GO:0003746">
    <property type="term" value="F:translation elongation factor activity"/>
    <property type="evidence" value="ECO:0007669"/>
    <property type="project" value="UniProtKB-KW"/>
</dbReference>
<protein>
    <submittedName>
        <fullName evidence="14">Uncharacterized protein</fullName>
    </submittedName>
</protein>
<feature type="chain" id="PRO_5017940626" evidence="11">
    <location>
        <begin position="16"/>
        <end position="1416"/>
    </location>
</feature>
<evidence type="ECO:0000313" key="15">
    <source>
        <dbReference type="Proteomes" id="UP000279271"/>
    </source>
</evidence>
<feature type="compositionally biased region" description="Gly residues" evidence="10">
    <location>
        <begin position="188"/>
        <end position="199"/>
    </location>
</feature>
<evidence type="ECO:0000313" key="14">
    <source>
        <dbReference type="EMBL" id="RMZ55269.1"/>
    </source>
</evidence>
<comment type="similarity">
    <text evidence="2">Belongs to the EF-Ts family.</text>
</comment>
<comment type="subcellular location">
    <subcellularLocation>
        <location evidence="1">Membrane</location>
        <topology evidence="1">Single-pass membrane protein</topology>
    </subcellularLocation>
</comment>
<keyword evidence="7" id="KW-0648">Protein biosynthesis</keyword>
<feature type="signal peptide" evidence="11">
    <location>
        <begin position="1"/>
        <end position="15"/>
    </location>
</feature>
<dbReference type="FunFam" id="1.10.8.10:FF:000001">
    <property type="entry name" value="Elongation factor Ts"/>
    <property type="match status" value="1"/>
</dbReference>
<dbReference type="InterPro" id="IPR056508">
    <property type="entry name" value="HPAT-like"/>
</dbReference>
<evidence type="ECO:0000256" key="1">
    <source>
        <dbReference type="ARBA" id="ARBA00004167"/>
    </source>
</evidence>
<gene>
    <name evidence="14" type="ORF">APUTEX25_005547</name>
</gene>
<keyword evidence="4" id="KW-0808">Transferase</keyword>
<name>A0A3M7KZD7_AUXPR</name>
<dbReference type="Gene3D" id="3.30.479.20">
    <property type="entry name" value="Elongation factor Ts, dimerisation domain"/>
    <property type="match status" value="2"/>
</dbReference>
<dbReference type="GO" id="GO:0016020">
    <property type="term" value="C:membrane"/>
    <property type="evidence" value="ECO:0007669"/>
    <property type="project" value="UniProtKB-SubCell"/>
</dbReference>
<dbReference type="InterPro" id="IPR001816">
    <property type="entry name" value="Transl_elong_EFTs/EF1B"/>
</dbReference>
<keyword evidence="9" id="KW-0472">Membrane</keyword>
<dbReference type="Pfam" id="PF00889">
    <property type="entry name" value="EF_TS"/>
    <property type="match status" value="1"/>
</dbReference>
<evidence type="ECO:0000256" key="9">
    <source>
        <dbReference type="ARBA" id="ARBA00023136"/>
    </source>
</evidence>
<dbReference type="PANTHER" id="PTHR31485:SF4">
    <property type="entry name" value="HYDROXYPROLINE O-ARABINOSYLTRANSFERASE RDN1"/>
    <property type="match status" value="1"/>
</dbReference>
<feature type="domain" description="Translation elongation factor EFTs/EF1B dimerisation" evidence="12">
    <location>
        <begin position="1144"/>
        <end position="1393"/>
    </location>
</feature>
<dbReference type="SUPFAM" id="SSF54713">
    <property type="entry name" value="Elongation factor Ts (EF-Ts), dimerisation domain"/>
    <property type="match status" value="1"/>
</dbReference>
<accession>A0A3M7KZD7</accession>
<sequence>VLIILTLLAVTLTYSIFSVGRLSELAGSAAQREPADGSLNPSIWVYCEDAGLCGKDHKACWLKHLAHPTAVEPSKKGPNVGWTSGFITRPRQTRAAQVPADDDRRYHTVITAQGSAVHWQSRVGYYWFLKTKRDCQAAGKCDAGVGGERGRGYCAEHAARDESTRAWTRNGSAGGGLRSSPATQAGARLGGPGASGRGAGANEERHIGGFTRLLHSGKEDDLMAEIPTWVAQPLPPEHPDHGYVVLNRPYALLQWIKGAVIPEKYVLMSEPDHVWLKPMPNLMTGTTPAAFPFFYIEPSKKEFLPIVQKFVGPISRVEAEEIAPIGNAPTFMSVADMKNVMPIWFNISIAVHNDEAASKAWGWVQEMYAFTLSCYKAGIRDISLFLKARGPCGVMTSQPPWDSSMDPYYILHYTYGMDYTKEGVFTPGKIGEWRFDKRAYSLRPPPRNLGEPPEGMKNDLVRHLIHAINEASSIIPDWDDYSATGALAGVDRSYHVVVSAQGQSVHWQMRINYYHYKKAKRACAKLPICHMGGYTRLLHSGKPDDLMYEIPTYVVDKLPEGLEDPTYLALNRPYAFMQWSKQAVIPEKYVLMMEPDHIWVRPMPNLMKNDRPTGWPFWYMEPSMSYQLKTVRKYVGPLTREEIEKKVAPTGSSPMFMTMADLKKVAPLWLAYGTLIHADKDAVEVWFLYDAFVEAMNALPAWDSYEEAKAASQLWNGTAIKLEDDGFYGRKYQLGQCWILWNYCDGSNSNCTAGHCWLKYQATPPLGHARYFASKSRGHVWNHHPSTRTSSQHCGKGRQCEKPGDDRSYHIVVSAQGEAVHWQMRINYYHYKKVKKQCQAQPKCEPDDLMYEIPTYVVDKLPEGLEDPTYLALNRPYAFIQWSKQAVIPEKYIFMMEPDHIWVRPMPNIMINDRPIGYPFFYMEPATSGMLKAFGFVKEMYAFIIGLYHAGILDTDLSPEMMAQPPYDNLYMGAYYIMHYTYAFEYREDAYDAPYRYDKRKYAHVIQPRNLTMPPAGVQNDQVWWVLNAMKEAMNAIPDWDQYEKDKVAKKLWNGVLPSVALQGWIPAVRCFAVGGNHMALIRELREASGAPISDVKAALQQADWDMDLAAQELRRKGVASAGKKATRTAAEGLVGVASSELGAAVVEVNSETDFVPRNDNFRALVRAAAAAALEVAPAGPAPSPSHGLPLDRLLSAKTPGGESLEDAVANVAGMVRENVRLRRAFFLPRPTGGVVASYLHQGAGEGLGRIAALVVLAPRDPGTELAGPAAEAAADLARKLGMQVVASAPRFLDREGVDPVAVEEERQVLRSQALGSGTLGAERFSRGWGKPASIVDKMVMGRLQKFYQEVCLLEQPFVMDDSKRVQDVVRELGEALGVPLHLPAFLRVKVGEGVDRDDKDFAAEVAATLAEAGKA</sequence>
<organism evidence="14 15">
    <name type="scientific">Auxenochlorella protothecoides</name>
    <name type="common">Green microalga</name>
    <name type="synonym">Chlorella protothecoides</name>
    <dbReference type="NCBI Taxonomy" id="3075"/>
    <lineage>
        <taxon>Eukaryota</taxon>
        <taxon>Viridiplantae</taxon>
        <taxon>Chlorophyta</taxon>
        <taxon>core chlorophytes</taxon>
        <taxon>Trebouxiophyceae</taxon>
        <taxon>Chlorellales</taxon>
        <taxon>Chlorellaceae</taxon>
        <taxon>Auxenochlorella</taxon>
    </lineage>
</organism>
<dbReference type="HAMAP" id="MF_00050">
    <property type="entry name" value="EF_Ts"/>
    <property type="match status" value="1"/>
</dbReference>
<keyword evidence="11" id="KW-0732">Signal</keyword>
<evidence type="ECO:0000256" key="4">
    <source>
        <dbReference type="ARBA" id="ARBA00022679"/>
    </source>
</evidence>
<keyword evidence="5" id="KW-0812">Transmembrane</keyword>
<evidence type="ECO:0000256" key="6">
    <source>
        <dbReference type="ARBA" id="ARBA00022768"/>
    </source>
</evidence>
<evidence type="ECO:0000256" key="8">
    <source>
        <dbReference type="ARBA" id="ARBA00022989"/>
    </source>
</evidence>
<feature type="domain" description="Hydroxyproline O-arabinosyltransferase-like" evidence="13">
    <location>
        <begin position="202"/>
        <end position="479"/>
    </location>
</feature>
<dbReference type="PANTHER" id="PTHR31485">
    <property type="entry name" value="PEPTIDYL SERINE ALPHA-GALACTOSYLTRANSFERASE"/>
    <property type="match status" value="1"/>
</dbReference>
<reference evidence="15" key="1">
    <citation type="journal article" date="2018" name="Algal Res.">
        <title>Characterization of plant carbon substrate utilization by Auxenochlorella protothecoides.</title>
        <authorList>
            <person name="Vogler B.W."/>
            <person name="Starkenburg S.R."/>
            <person name="Sudasinghe N."/>
            <person name="Schambach J.Y."/>
            <person name="Rollin J.A."/>
            <person name="Pattathil S."/>
            <person name="Barry A.N."/>
        </authorList>
    </citation>
    <scope>NUCLEOTIDE SEQUENCE [LARGE SCALE GENOMIC DNA]</scope>
    <source>
        <strain evidence="15">UTEX 25</strain>
    </source>
</reference>
<dbReference type="GO" id="GO:0016757">
    <property type="term" value="F:glycosyltransferase activity"/>
    <property type="evidence" value="ECO:0007669"/>
    <property type="project" value="UniProtKB-KW"/>
</dbReference>
<evidence type="ECO:0000256" key="10">
    <source>
        <dbReference type="SAM" id="MobiDB-lite"/>
    </source>
</evidence>
<feature type="non-terminal residue" evidence="14">
    <location>
        <position position="1"/>
    </location>
</feature>
<keyword evidence="8" id="KW-1133">Transmembrane helix</keyword>
<dbReference type="InterPro" id="IPR044845">
    <property type="entry name" value="HPAT/SRGT1-like"/>
</dbReference>
<feature type="region of interest" description="Disordered" evidence="10">
    <location>
        <begin position="165"/>
        <end position="202"/>
    </location>
</feature>
<evidence type="ECO:0000256" key="5">
    <source>
        <dbReference type="ARBA" id="ARBA00022692"/>
    </source>
</evidence>
<dbReference type="SUPFAM" id="SSF46934">
    <property type="entry name" value="UBA-like"/>
    <property type="match status" value="1"/>
</dbReference>